<proteinExistence type="predicted"/>
<dbReference type="EMBL" id="KV453841">
    <property type="protein sequence ID" value="ODV92378.1"/>
    <property type="molecule type" value="Genomic_DNA"/>
</dbReference>
<name>A0A1E4TL54_9ASCO</name>
<sequence>MIKLNPSSLQDTLSNLSKKPSPATRDKPSLFERLRQQSKNSVNTVPSAGNVPSKSLKAGSNIRRERMGPQSSKRIFRPKGTGRSDSLIDKQIEVLSKQTSSQAQASNVSHTRTKNTKNMDIDLEDISIEIPLNQYGRRKPTIRANQPTNRKKTGRSSVVAATKSNNRRKTAATGANVHSQLPRAGTLQGDGLRYLEDFNKKLAEIASSSSGHESDFAVDITSQIGTNQISIGEEHALLMLRTASYQLTDAESLAKFRDLVIRKCIYGELDPPKLEGSETLCKALLKNHSFSTMTKVQISERISANL</sequence>
<gene>
    <name evidence="2" type="ORF">CANCADRAFT_965</name>
</gene>
<evidence type="ECO:0000313" key="3">
    <source>
        <dbReference type="Proteomes" id="UP000095023"/>
    </source>
</evidence>
<reference evidence="3" key="1">
    <citation type="submission" date="2016-02" db="EMBL/GenBank/DDBJ databases">
        <title>Comparative genomics of biotechnologically important yeasts.</title>
        <authorList>
            <consortium name="DOE Joint Genome Institute"/>
            <person name="Riley R."/>
            <person name="Haridas S."/>
            <person name="Wolfe K.H."/>
            <person name="Lopes M.R."/>
            <person name="Hittinger C.T."/>
            <person name="Goker M."/>
            <person name="Salamov A."/>
            <person name="Wisecaver J."/>
            <person name="Long T.M."/>
            <person name="Aerts A.L."/>
            <person name="Barry K."/>
            <person name="Choi C."/>
            <person name="Clum A."/>
            <person name="Coughlan A.Y."/>
            <person name="Deshpande S."/>
            <person name="Douglass A.P."/>
            <person name="Hanson S.J."/>
            <person name="Klenk H.-P."/>
            <person name="Labutti K."/>
            <person name="Lapidus A."/>
            <person name="Lindquist E."/>
            <person name="Lipzen A."/>
            <person name="Meier-Kolthoff J.P."/>
            <person name="Ohm R.A."/>
            <person name="Otillar R.P."/>
            <person name="Pangilinan J."/>
            <person name="Peng Y."/>
            <person name="Rokas A."/>
            <person name="Rosa C.A."/>
            <person name="Scheuner C."/>
            <person name="Sibirny A.A."/>
            <person name="Slot J.C."/>
            <person name="Stielow J.B."/>
            <person name="Sun H."/>
            <person name="Kurtzman C.P."/>
            <person name="Blackwell M."/>
            <person name="Jeffries T.W."/>
            <person name="Grigoriev I.V."/>
        </authorList>
    </citation>
    <scope>NUCLEOTIDE SEQUENCE [LARGE SCALE GENOMIC DNA]</scope>
    <source>
        <strain evidence="3">NRRL Y-17796</strain>
    </source>
</reference>
<feature type="compositionally biased region" description="Polar residues" evidence="1">
    <location>
        <begin position="37"/>
        <end position="53"/>
    </location>
</feature>
<organism evidence="2 3">
    <name type="scientific">Tortispora caseinolytica NRRL Y-17796</name>
    <dbReference type="NCBI Taxonomy" id="767744"/>
    <lineage>
        <taxon>Eukaryota</taxon>
        <taxon>Fungi</taxon>
        <taxon>Dikarya</taxon>
        <taxon>Ascomycota</taxon>
        <taxon>Saccharomycotina</taxon>
        <taxon>Trigonopsidomycetes</taxon>
        <taxon>Trigonopsidales</taxon>
        <taxon>Trigonopsidaceae</taxon>
        <taxon>Tortispora</taxon>
    </lineage>
</organism>
<feature type="compositionally biased region" description="Basic and acidic residues" evidence="1">
    <location>
        <begin position="24"/>
        <end position="35"/>
    </location>
</feature>
<feature type="region of interest" description="Disordered" evidence="1">
    <location>
        <begin position="1"/>
        <end position="116"/>
    </location>
</feature>
<dbReference type="Proteomes" id="UP000095023">
    <property type="component" value="Unassembled WGS sequence"/>
</dbReference>
<evidence type="ECO:0000313" key="2">
    <source>
        <dbReference type="EMBL" id="ODV92378.1"/>
    </source>
</evidence>
<feature type="compositionally biased region" description="Polar residues" evidence="1">
    <location>
        <begin position="1"/>
        <end position="18"/>
    </location>
</feature>
<keyword evidence="3" id="KW-1185">Reference proteome</keyword>
<evidence type="ECO:0000256" key="1">
    <source>
        <dbReference type="SAM" id="MobiDB-lite"/>
    </source>
</evidence>
<dbReference type="AlphaFoldDB" id="A0A1E4TL54"/>
<protein>
    <submittedName>
        <fullName evidence="2">Uncharacterized protein</fullName>
    </submittedName>
</protein>
<accession>A0A1E4TL54</accession>
<feature type="region of interest" description="Disordered" evidence="1">
    <location>
        <begin position="137"/>
        <end position="159"/>
    </location>
</feature>
<feature type="compositionally biased region" description="Polar residues" evidence="1">
    <location>
        <begin position="96"/>
        <end position="110"/>
    </location>
</feature>